<dbReference type="PROSITE" id="PS51375">
    <property type="entry name" value="PPR"/>
    <property type="match status" value="2"/>
</dbReference>
<dbReference type="PANTHER" id="PTHR47926">
    <property type="entry name" value="PENTATRICOPEPTIDE REPEAT-CONTAINING PROTEIN"/>
    <property type="match status" value="1"/>
</dbReference>
<dbReference type="InterPro" id="IPR046848">
    <property type="entry name" value="E_motif"/>
</dbReference>
<evidence type="ECO:0000256" key="1">
    <source>
        <dbReference type="ARBA" id="ARBA00022737"/>
    </source>
</evidence>
<comment type="caution">
    <text evidence="3">The sequence shown here is derived from an EMBL/GenBank/DDBJ whole genome shotgun (WGS) entry which is preliminary data.</text>
</comment>
<dbReference type="NCBIfam" id="TIGR00756">
    <property type="entry name" value="PPR"/>
    <property type="match status" value="1"/>
</dbReference>
<evidence type="ECO:0008006" key="5">
    <source>
        <dbReference type="Google" id="ProtNLM"/>
    </source>
</evidence>
<accession>A0A8T3A144</accession>
<name>A0A8T3A144_DENNO</name>
<proteinExistence type="predicted"/>
<dbReference type="InterPro" id="IPR046960">
    <property type="entry name" value="PPR_At4g14850-like_plant"/>
</dbReference>
<dbReference type="FunFam" id="1.25.40.10:FF:000184">
    <property type="entry name" value="Pentatricopeptide repeat-containing protein, chloroplastic"/>
    <property type="match status" value="1"/>
</dbReference>
<dbReference type="SMR" id="A0A8T3A144"/>
<organism evidence="3 4">
    <name type="scientific">Dendrobium nobile</name>
    <name type="common">Orchid</name>
    <dbReference type="NCBI Taxonomy" id="94219"/>
    <lineage>
        <taxon>Eukaryota</taxon>
        <taxon>Viridiplantae</taxon>
        <taxon>Streptophyta</taxon>
        <taxon>Embryophyta</taxon>
        <taxon>Tracheophyta</taxon>
        <taxon>Spermatophyta</taxon>
        <taxon>Magnoliopsida</taxon>
        <taxon>Liliopsida</taxon>
        <taxon>Asparagales</taxon>
        <taxon>Orchidaceae</taxon>
        <taxon>Epidendroideae</taxon>
        <taxon>Malaxideae</taxon>
        <taxon>Dendrobiinae</taxon>
        <taxon>Dendrobium</taxon>
    </lineage>
</organism>
<dbReference type="Proteomes" id="UP000829196">
    <property type="component" value="Unassembled WGS sequence"/>
</dbReference>
<dbReference type="PANTHER" id="PTHR47926:SF534">
    <property type="entry name" value="PENTATRICOPEPTIDE REPEAT-CONTAINING PROTEIN"/>
    <property type="match status" value="1"/>
</dbReference>
<dbReference type="Pfam" id="PF01535">
    <property type="entry name" value="PPR"/>
    <property type="match status" value="1"/>
</dbReference>
<dbReference type="EMBL" id="JAGYWB010000019">
    <property type="protein sequence ID" value="KAI0487887.1"/>
    <property type="molecule type" value="Genomic_DNA"/>
</dbReference>
<dbReference type="Pfam" id="PF20431">
    <property type="entry name" value="E_motif"/>
    <property type="match status" value="1"/>
</dbReference>
<feature type="repeat" description="PPR" evidence="2">
    <location>
        <begin position="5"/>
        <end position="39"/>
    </location>
</feature>
<reference evidence="3" key="1">
    <citation type="journal article" date="2022" name="Front. Genet.">
        <title>Chromosome-Scale Assembly of the Dendrobium nobile Genome Provides Insights Into the Molecular Mechanism of the Biosynthesis of the Medicinal Active Ingredient of Dendrobium.</title>
        <authorList>
            <person name="Xu Q."/>
            <person name="Niu S.-C."/>
            <person name="Li K.-L."/>
            <person name="Zheng P.-J."/>
            <person name="Zhang X.-J."/>
            <person name="Jia Y."/>
            <person name="Liu Y."/>
            <person name="Niu Y.-X."/>
            <person name="Yu L.-H."/>
            <person name="Chen D.-F."/>
            <person name="Zhang G.-Q."/>
        </authorList>
    </citation>
    <scope>NUCLEOTIDE SEQUENCE</scope>
    <source>
        <tissue evidence="3">Leaf</tissue>
    </source>
</reference>
<dbReference type="InterPro" id="IPR002885">
    <property type="entry name" value="PPR_rpt"/>
</dbReference>
<dbReference type="Pfam" id="PF13041">
    <property type="entry name" value="PPR_2"/>
    <property type="match status" value="1"/>
</dbReference>
<keyword evidence="1" id="KW-0677">Repeat</keyword>
<dbReference type="GO" id="GO:0003723">
    <property type="term" value="F:RNA binding"/>
    <property type="evidence" value="ECO:0007669"/>
    <property type="project" value="InterPro"/>
</dbReference>
<keyword evidence="4" id="KW-1185">Reference proteome</keyword>
<evidence type="ECO:0000313" key="4">
    <source>
        <dbReference type="Proteomes" id="UP000829196"/>
    </source>
</evidence>
<evidence type="ECO:0000313" key="3">
    <source>
        <dbReference type="EMBL" id="KAI0487887.1"/>
    </source>
</evidence>
<protein>
    <recommendedName>
        <fullName evidence="5">Pentatricopeptide repeat-containing protein</fullName>
    </recommendedName>
</protein>
<sequence length="216" mass="24251">MPDKDIVSYNAMITGLANHGHGEEALELFQEVLERGIQPDSVTFLGILTACSQSGLIDLSLYCFECMRSYGIEPSTDHYASIIDLFGRKGLIEKAYKFIKRMPVETHAGVWGALLNACSSQNNVEIGRVAAEELFKIEPENPGNYVILSNIYARAQYWDGVREIRCFMRGKGVAKRAGCSWIELNNEVFEFVMGEMGHFLSEEIYAFLGQLSLQMK</sequence>
<evidence type="ECO:0000256" key="2">
    <source>
        <dbReference type="PROSITE-ProRule" id="PRU00708"/>
    </source>
</evidence>
<gene>
    <name evidence="3" type="ORF">KFK09_027710</name>
</gene>
<dbReference type="OrthoDB" id="185373at2759"/>
<dbReference type="AlphaFoldDB" id="A0A8T3A144"/>
<dbReference type="Gene3D" id="1.25.40.10">
    <property type="entry name" value="Tetratricopeptide repeat domain"/>
    <property type="match status" value="1"/>
</dbReference>
<dbReference type="InterPro" id="IPR011990">
    <property type="entry name" value="TPR-like_helical_dom_sf"/>
</dbReference>
<feature type="repeat" description="PPR" evidence="2">
    <location>
        <begin position="40"/>
        <end position="74"/>
    </location>
</feature>
<dbReference type="GO" id="GO:0009451">
    <property type="term" value="P:RNA modification"/>
    <property type="evidence" value="ECO:0007669"/>
    <property type="project" value="InterPro"/>
</dbReference>